<accession>H2EAJ8</accession>
<protein>
    <submittedName>
        <fullName evidence="1">Putative ankyrin repeat protein</fullName>
    </submittedName>
</protein>
<sequence length="87" mass="10616">MSQKYFDNTIKWMFEKVFDQLTLNCQELYQSPYHLIEKRIYNHEIYNLISSCLKINIAEIESYLTDSTFIKSFLFTKIKKDCMSKFY</sequence>
<gene>
    <name evidence="1" type="ORF">c7_R355</name>
</gene>
<reference evidence="1" key="1">
    <citation type="submission" date="2011-10" db="EMBL/GenBank/DDBJ databases">
        <title>Provirophages and transpovirons: unique mobilome of giant viruses.</title>
        <authorList>
            <person name="Desnues C."/>
            <person name="LaScola B."/>
            <person name="Yutin N."/>
            <person name="Fournous G."/>
            <person name="Koonin E."/>
            <person name="Raoult D."/>
        </authorList>
    </citation>
    <scope>NUCLEOTIDE SEQUENCE</scope>
    <source>
        <strain evidence="1">Mv13-c7</strain>
    </source>
</reference>
<organism evidence="1">
    <name type="scientific">Megavirus courdo7</name>
    <dbReference type="NCBI Taxonomy" id="1128135"/>
    <lineage>
        <taxon>Viruses</taxon>
        <taxon>Varidnaviria</taxon>
        <taxon>Bamfordvirae</taxon>
        <taxon>Nucleocytoviricota</taxon>
        <taxon>Megaviricetes</taxon>
        <taxon>Imitervirales</taxon>
        <taxon>Mimiviridae</taxon>
        <taxon>Megamimivirinae</taxon>
        <taxon>Megavirus</taxon>
    </lineage>
</organism>
<dbReference type="EMBL" id="JN885991">
    <property type="protein sequence ID" value="AEX61421.1"/>
    <property type="molecule type" value="Genomic_DNA"/>
</dbReference>
<evidence type="ECO:0000313" key="1">
    <source>
        <dbReference type="EMBL" id="AEX61421.1"/>
    </source>
</evidence>
<name>H2EAJ8_9VIRU</name>
<proteinExistence type="predicted"/>